<dbReference type="CDD" id="cd02440">
    <property type="entry name" value="AdoMet_MTases"/>
    <property type="match status" value="1"/>
</dbReference>
<dbReference type="InterPro" id="IPR041698">
    <property type="entry name" value="Methyltransf_25"/>
</dbReference>
<evidence type="ECO:0000256" key="1">
    <source>
        <dbReference type="ARBA" id="ARBA00022679"/>
    </source>
</evidence>
<evidence type="ECO:0000313" key="5">
    <source>
        <dbReference type="Proteomes" id="UP001055940"/>
    </source>
</evidence>
<keyword evidence="1" id="KW-0808">Transferase</keyword>
<dbReference type="InterPro" id="IPR029063">
    <property type="entry name" value="SAM-dependent_MTases_sf"/>
</dbReference>
<organism evidence="4 5">
    <name type="scientific">Nocardiopsis exhalans</name>
    <dbReference type="NCBI Taxonomy" id="163604"/>
    <lineage>
        <taxon>Bacteria</taxon>
        <taxon>Bacillati</taxon>
        <taxon>Actinomycetota</taxon>
        <taxon>Actinomycetes</taxon>
        <taxon>Streptosporangiales</taxon>
        <taxon>Nocardiopsidaceae</taxon>
        <taxon>Nocardiopsis</taxon>
    </lineage>
</organism>
<protein>
    <submittedName>
        <fullName evidence="4">Methyltransferase domain-containing protein</fullName>
    </submittedName>
</protein>
<feature type="compositionally biased region" description="Gly residues" evidence="2">
    <location>
        <begin position="15"/>
        <end position="33"/>
    </location>
</feature>
<dbReference type="EMBL" id="CP099837">
    <property type="protein sequence ID" value="USY23013.1"/>
    <property type="molecule type" value="Genomic_DNA"/>
</dbReference>
<dbReference type="Pfam" id="PF13649">
    <property type="entry name" value="Methyltransf_25"/>
    <property type="match status" value="1"/>
</dbReference>
<keyword evidence="5" id="KW-1185">Reference proteome</keyword>
<dbReference type="Gene3D" id="3.40.50.150">
    <property type="entry name" value="Vaccinia Virus protein VP39"/>
    <property type="match status" value="1"/>
</dbReference>
<evidence type="ECO:0000259" key="3">
    <source>
        <dbReference type="Pfam" id="PF13649"/>
    </source>
</evidence>
<evidence type="ECO:0000313" key="4">
    <source>
        <dbReference type="EMBL" id="USY23013.1"/>
    </source>
</evidence>
<evidence type="ECO:0000256" key="2">
    <source>
        <dbReference type="SAM" id="MobiDB-lite"/>
    </source>
</evidence>
<dbReference type="GO" id="GO:0032259">
    <property type="term" value="P:methylation"/>
    <property type="evidence" value="ECO:0007669"/>
    <property type="project" value="UniProtKB-KW"/>
</dbReference>
<keyword evidence="4" id="KW-0489">Methyltransferase</keyword>
<proteinExistence type="predicted"/>
<feature type="region of interest" description="Disordered" evidence="2">
    <location>
        <begin position="12"/>
        <end position="36"/>
    </location>
</feature>
<dbReference type="GO" id="GO:0008168">
    <property type="term" value="F:methyltransferase activity"/>
    <property type="evidence" value="ECO:0007669"/>
    <property type="project" value="UniProtKB-KW"/>
</dbReference>
<feature type="domain" description="Methyltransferase" evidence="3">
    <location>
        <begin position="53"/>
        <end position="147"/>
    </location>
</feature>
<reference evidence="4" key="1">
    <citation type="submission" date="2022-06" db="EMBL/GenBank/DDBJ databases">
        <authorList>
            <person name="Ping M."/>
        </authorList>
    </citation>
    <scope>NUCLEOTIDE SEQUENCE</scope>
    <source>
        <strain evidence="4">JCM11759T</strain>
    </source>
</reference>
<dbReference type="RefSeq" id="WP_254421745.1">
    <property type="nucleotide sequence ID" value="NZ_BAAAJB010000051.1"/>
</dbReference>
<dbReference type="PANTHER" id="PTHR43861">
    <property type="entry name" value="TRANS-ACONITATE 2-METHYLTRANSFERASE-RELATED"/>
    <property type="match status" value="1"/>
</dbReference>
<sequence>MSEDFDKEYWEKRYGGQGEPGGHGGHAGHGGQGARTSPQLLAEASDLEPGTALDAGCGEGGDSLWLASRGWRVKAVDLSETALGRGRERAAAQGPEIADRITWEQADLTRWAPPEGHFTLVNSQYVHTTGSLRDLLARLAAAVAPGGTLLFVGHHPGDEQSTHDRGHDAHVHFTAPELAADLDRADWEVLVAEDRSHRVTRPDGREFSMRDAVIRARRLR</sequence>
<accession>A0ABY5DHK9</accession>
<dbReference type="Proteomes" id="UP001055940">
    <property type="component" value="Chromosome"/>
</dbReference>
<dbReference type="SUPFAM" id="SSF53335">
    <property type="entry name" value="S-adenosyl-L-methionine-dependent methyltransferases"/>
    <property type="match status" value="1"/>
</dbReference>
<name>A0ABY5DHK9_9ACTN</name>
<gene>
    <name evidence="4" type="ORF">NE857_16155</name>
</gene>